<dbReference type="InterPro" id="IPR006131">
    <property type="entry name" value="Asp_carbamoyltransf_Asp/Orn-bd"/>
</dbReference>
<comment type="pathway">
    <text evidence="1 7">Pyrimidine metabolism; UMP biosynthesis via de novo pathway; (S)-dihydroorotate from bicarbonate: step 2/3.</text>
</comment>
<dbReference type="GO" id="GO:0016597">
    <property type="term" value="F:amino acid binding"/>
    <property type="evidence" value="ECO:0007669"/>
    <property type="project" value="InterPro"/>
</dbReference>
<dbReference type="PANTHER" id="PTHR45753">
    <property type="entry name" value="ORNITHINE CARBAMOYLTRANSFERASE, MITOCHONDRIAL"/>
    <property type="match status" value="1"/>
</dbReference>
<dbReference type="UniPathway" id="UPA00070">
    <property type="reaction ID" value="UER00116"/>
</dbReference>
<feature type="binding site" evidence="7">
    <location>
        <position position="105"/>
    </location>
    <ligand>
        <name>carbamoyl phosphate</name>
        <dbReference type="ChEBI" id="CHEBI:58228"/>
    </ligand>
</feature>
<dbReference type="OrthoDB" id="9802587at2"/>
<dbReference type="GO" id="GO:0005829">
    <property type="term" value="C:cytosol"/>
    <property type="evidence" value="ECO:0007669"/>
    <property type="project" value="TreeGrafter"/>
</dbReference>
<keyword evidence="4 7" id="KW-0665">Pyrimidine biosynthesis</keyword>
<feature type="binding site" evidence="7">
    <location>
        <position position="166"/>
    </location>
    <ligand>
        <name>L-aspartate</name>
        <dbReference type="ChEBI" id="CHEBI:29991"/>
    </ligand>
</feature>
<comment type="caution">
    <text evidence="10">The sequence shown here is derived from an EMBL/GenBank/DDBJ whole genome shotgun (WGS) entry which is preliminary data.</text>
</comment>
<evidence type="ECO:0000256" key="2">
    <source>
        <dbReference type="ARBA" id="ARBA00008896"/>
    </source>
</evidence>
<dbReference type="NCBIfam" id="NF002032">
    <property type="entry name" value="PRK00856.1"/>
    <property type="match status" value="1"/>
</dbReference>
<keyword evidence="3 7" id="KW-0808">Transferase</keyword>
<sequence length="306" mass="32621">MKKDLLGLQQMTAPEIARILDTAVPMKEITGRQIKKVPTLRGRTVVNVFYEPSTRTRTSFELAAKYLSADTVSISASASSVVKGESLKDTARTICAMGADVVVLRHPMAGAAEMLARTVPAAVINAGDGAHEHPSQALLDLFTVREKTGRLDGLTVAVIGDILHSRVARSDIWGFTTMGATVRLCGPATMIPPGIEATGAAVCRNMEQALDGADVVIMLRIQLERQQQGLFPGVREYARLFGLDEKRLALARPGALVMHPGPVNRGVEISPAVADGVQSMINEQVTNGVAVRMAILYLLSGGGKNE</sequence>
<accession>A0A1B7LJH7</accession>
<dbReference type="InterPro" id="IPR006130">
    <property type="entry name" value="Asp/Orn_carbamoylTrfase"/>
</dbReference>
<feature type="domain" description="Aspartate/ornithine carbamoyltransferase Asp/Orn-binding" evidence="8">
    <location>
        <begin position="152"/>
        <end position="299"/>
    </location>
</feature>
<evidence type="ECO:0000256" key="4">
    <source>
        <dbReference type="ARBA" id="ARBA00022975"/>
    </source>
</evidence>
<dbReference type="GO" id="GO:0004070">
    <property type="term" value="F:aspartate carbamoyltransferase activity"/>
    <property type="evidence" value="ECO:0007669"/>
    <property type="project" value="UniProtKB-UniRule"/>
</dbReference>
<organism evidence="10 11">
    <name type="scientific">Desulfotomaculum copahuensis</name>
    <dbReference type="NCBI Taxonomy" id="1838280"/>
    <lineage>
        <taxon>Bacteria</taxon>
        <taxon>Bacillati</taxon>
        <taxon>Bacillota</taxon>
        <taxon>Clostridia</taxon>
        <taxon>Eubacteriales</taxon>
        <taxon>Desulfotomaculaceae</taxon>
        <taxon>Desulfotomaculum</taxon>
    </lineage>
</organism>
<dbReference type="AlphaFoldDB" id="A0A1B7LJH7"/>
<dbReference type="RefSeq" id="WP_066666046.1">
    <property type="nucleotide sequence ID" value="NZ_LYVF01000009.1"/>
</dbReference>
<dbReference type="HAMAP" id="MF_00001">
    <property type="entry name" value="Asp_carb_tr"/>
    <property type="match status" value="1"/>
</dbReference>
<dbReference type="Gene3D" id="3.40.50.1370">
    <property type="entry name" value="Aspartate/ornithine carbamoyltransferase"/>
    <property type="match status" value="2"/>
</dbReference>
<dbReference type="NCBIfam" id="TIGR00670">
    <property type="entry name" value="asp_carb_tr"/>
    <property type="match status" value="1"/>
</dbReference>
<comment type="subunit">
    <text evidence="7">Heterododecamer (2C3:3R2) of six catalytic PyrB chains organized as two trimers (C3), and six regulatory PyrI chains organized as three dimers (R2).</text>
</comment>
<dbReference type="SUPFAM" id="SSF53671">
    <property type="entry name" value="Aspartate/ornithine carbamoyltransferase"/>
    <property type="match status" value="1"/>
</dbReference>
<dbReference type="PRINTS" id="PR00100">
    <property type="entry name" value="AOTCASE"/>
</dbReference>
<evidence type="ECO:0000256" key="1">
    <source>
        <dbReference type="ARBA" id="ARBA00004852"/>
    </source>
</evidence>
<dbReference type="Pfam" id="PF00185">
    <property type="entry name" value="OTCace"/>
    <property type="match status" value="1"/>
</dbReference>
<keyword evidence="11" id="KW-1185">Reference proteome</keyword>
<dbReference type="EC" id="2.1.3.2" evidence="7"/>
<dbReference type="Proteomes" id="UP000078532">
    <property type="component" value="Unassembled WGS sequence"/>
</dbReference>
<dbReference type="PROSITE" id="PS00097">
    <property type="entry name" value="CARBAMOYLTRANSFERASE"/>
    <property type="match status" value="1"/>
</dbReference>
<protein>
    <recommendedName>
        <fullName evidence="7">Aspartate carbamoyltransferase</fullName>
        <ecNumber evidence="7">2.1.3.2</ecNumber>
    </recommendedName>
    <alternativeName>
        <fullName evidence="7">Aspartate transcarbamylase</fullName>
        <shortName evidence="7">ATCase</shortName>
    </alternativeName>
</protein>
<evidence type="ECO:0000256" key="6">
    <source>
        <dbReference type="ARBA" id="ARBA00048859"/>
    </source>
</evidence>
<dbReference type="EMBL" id="LYVF01000009">
    <property type="protein sequence ID" value="OAT86730.1"/>
    <property type="molecule type" value="Genomic_DNA"/>
</dbReference>
<dbReference type="InterPro" id="IPR002082">
    <property type="entry name" value="Asp_carbamoyltransf"/>
</dbReference>
<name>A0A1B7LJH7_9FIRM</name>
<feature type="binding site" evidence="7">
    <location>
        <position position="262"/>
    </location>
    <ligand>
        <name>carbamoyl phosphate</name>
        <dbReference type="ChEBI" id="CHEBI:58228"/>
    </ligand>
</feature>
<dbReference type="GO" id="GO:0006520">
    <property type="term" value="P:amino acid metabolic process"/>
    <property type="evidence" value="ECO:0007669"/>
    <property type="project" value="InterPro"/>
</dbReference>
<evidence type="ECO:0000256" key="3">
    <source>
        <dbReference type="ARBA" id="ARBA00022679"/>
    </source>
</evidence>
<dbReference type="STRING" id="1838280.A6M21_02630"/>
<dbReference type="GO" id="GO:0044205">
    <property type="term" value="P:'de novo' UMP biosynthetic process"/>
    <property type="evidence" value="ECO:0007669"/>
    <property type="project" value="UniProtKB-UniRule"/>
</dbReference>
<gene>
    <name evidence="7" type="primary">pyrB</name>
    <name evidence="10" type="ORF">A6M21_02630</name>
</gene>
<dbReference type="Pfam" id="PF02729">
    <property type="entry name" value="OTCace_N"/>
    <property type="match status" value="1"/>
</dbReference>
<dbReference type="FunFam" id="3.40.50.1370:FF:000007">
    <property type="entry name" value="Aspartate carbamoyltransferase"/>
    <property type="match status" value="1"/>
</dbReference>
<reference evidence="10 11" key="1">
    <citation type="submission" date="2016-04" db="EMBL/GenBank/DDBJ databases">
        <authorList>
            <person name="Evans L.H."/>
            <person name="Alamgir A."/>
            <person name="Owens N."/>
            <person name="Weber N.D."/>
            <person name="Virtaneva K."/>
            <person name="Barbian K."/>
            <person name="Babar A."/>
            <person name="Rosenke K."/>
        </authorList>
    </citation>
    <scope>NUCLEOTIDE SEQUENCE [LARGE SCALE GENOMIC DNA]</scope>
    <source>
        <strain evidence="10 11">LMa1</strain>
    </source>
</reference>
<feature type="binding site" evidence="7">
    <location>
        <position position="220"/>
    </location>
    <ligand>
        <name>L-aspartate</name>
        <dbReference type="ChEBI" id="CHEBI:29991"/>
    </ligand>
</feature>
<feature type="domain" description="Aspartate/ornithine carbamoyltransferase carbamoyl-P binding" evidence="9">
    <location>
        <begin position="3"/>
        <end position="146"/>
    </location>
</feature>
<evidence type="ECO:0000313" key="11">
    <source>
        <dbReference type="Proteomes" id="UP000078532"/>
    </source>
</evidence>
<dbReference type="GO" id="GO:0006207">
    <property type="term" value="P:'de novo' pyrimidine nucleobase biosynthetic process"/>
    <property type="evidence" value="ECO:0007669"/>
    <property type="project" value="InterPro"/>
</dbReference>
<feature type="binding site" evidence="7">
    <location>
        <position position="55"/>
    </location>
    <ligand>
        <name>carbamoyl phosphate</name>
        <dbReference type="ChEBI" id="CHEBI:58228"/>
    </ligand>
</feature>
<comment type="similarity">
    <text evidence="2 7">Belongs to the aspartate/ornithine carbamoyltransferase superfamily. ATCase family.</text>
</comment>
<dbReference type="PRINTS" id="PR00101">
    <property type="entry name" value="ATCASE"/>
</dbReference>
<comment type="catalytic activity">
    <reaction evidence="6 7">
        <text>carbamoyl phosphate + L-aspartate = N-carbamoyl-L-aspartate + phosphate + H(+)</text>
        <dbReference type="Rhea" id="RHEA:20013"/>
        <dbReference type="ChEBI" id="CHEBI:15378"/>
        <dbReference type="ChEBI" id="CHEBI:29991"/>
        <dbReference type="ChEBI" id="CHEBI:32814"/>
        <dbReference type="ChEBI" id="CHEBI:43474"/>
        <dbReference type="ChEBI" id="CHEBI:58228"/>
        <dbReference type="EC" id="2.1.3.2"/>
    </reaction>
</comment>
<feature type="binding site" evidence="7">
    <location>
        <position position="133"/>
    </location>
    <ligand>
        <name>carbamoyl phosphate</name>
        <dbReference type="ChEBI" id="CHEBI:58228"/>
    </ligand>
</feature>
<dbReference type="InterPro" id="IPR006132">
    <property type="entry name" value="Asp/Orn_carbamoyltranf_P-bd"/>
</dbReference>
<dbReference type="InterPro" id="IPR036901">
    <property type="entry name" value="Asp/Orn_carbamoylTrfase_sf"/>
</dbReference>
<feature type="binding site" evidence="7">
    <location>
        <position position="56"/>
    </location>
    <ligand>
        <name>carbamoyl phosphate</name>
        <dbReference type="ChEBI" id="CHEBI:58228"/>
    </ligand>
</feature>
<dbReference type="PANTHER" id="PTHR45753:SF6">
    <property type="entry name" value="ASPARTATE CARBAMOYLTRANSFERASE"/>
    <property type="match status" value="1"/>
</dbReference>
<evidence type="ECO:0000259" key="8">
    <source>
        <dbReference type="Pfam" id="PF00185"/>
    </source>
</evidence>
<evidence type="ECO:0000256" key="5">
    <source>
        <dbReference type="ARBA" id="ARBA00043884"/>
    </source>
</evidence>
<feature type="binding site" evidence="7">
    <location>
        <position position="261"/>
    </location>
    <ligand>
        <name>carbamoyl phosphate</name>
        <dbReference type="ChEBI" id="CHEBI:58228"/>
    </ligand>
</feature>
<comment type="function">
    <text evidence="5 7">Catalyzes the condensation of carbamoyl phosphate and aspartate to form carbamoyl aspartate and inorganic phosphate, the committed step in the de novo pyrimidine nucleotide biosynthesis pathway.</text>
</comment>
<feature type="binding site" evidence="7">
    <location>
        <position position="83"/>
    </location>
    <ligand>
        <name>L-aspartate</name>
        <dbReference type="ChEBI" id="CHEBI:29991"/>
    </ligand>
</feature>
<evidence type="ECO:0000313" key="10">
    <source>
        <dbReference type="EMBL" id="OAT86730.1"/>
    </source>
</evidence>
<proteinExistence type="inferred from homology"/>
<evidence type="ECO:0000256" key="7">
    <source>
        <dbReference type="HAMAP-Rule" id="MF_00001"/>
    </source>
</evidence>
<evidence type="ECO:0000259" key="9">
    <source>
        <dbReference type="Pfam" id="PF02729"/>
    </source>
</evidence>
<feature type="binding site" evidence="7">
    <location>
        <position position="136"/>
    </location>
    <ligand>
        <name>carbamoyl phosphate</name>
        <dbReference type="ChEBI" id="CHEBI:58228"/>
    </ligand>
</feature>